<dbReference type="SUPFAM" id="SSF53748">
    <property type="entry name" value="Phosphoglycerate kinase"/>
    <property type="match status" value="1"/>
</dbReference>
<sequence>MKTLDTLDLAEKRVFMRVDFNVPLDKQRRVTDDLRIQAVLPSIRKVVDAGGRLILASHLGRPKGKVAEDFSLKPVGEYLSRILGKPVQMAPDCIGAAVEALVSKLQGGEILLLENLRFHAEEEKNDDAFSRQLAALADVYVNDAFAVSHRAHASVHGITRHVPLCAAGYQLENEIKYFHQAMEAPQRPLTMIIGGAKVSSKIGVLENLLSKADHLIIGGAMANTFLKVQGKNVGKSLVEDDHMETATNLLERAKQKGVKVYLPVDAVVAPKLESGTAIKEVDIDNVPSSDLILDVGPKTIEIFKSVLKNSKTIVWNGPLGAFETPPFHKGTFSVAEFLGSLDALTVIGGGDSAAAVRQAGAADKVSYVSTGGGAFLELLEGKTLPGIAALEECSQRS</sequence>
<feature type="binding site" evidence="12 14">
    <location>
        <position position="201"/>
    </location>
    <ligand>
        <name>ATP</name>
        <dbReference type="ChEBI" id="CHEBI:30616"/>
    </ligand>
</feature>
<evidence type="ECO:0000256" key="9">
    <source>
        <dbReference type="ARBA" id="ARBA00022777"/>
    </source>
</evidence>
<dbReference type="GO" id="GO:0005829">
    <property type="term" value="C:cytosol"/>
    <property type="evidence" value="ECO:0007669"/>
    <property type="project" value="TreeGrafter"/>
</dbReference>
<evidence type="ECO:0000256" key="7">
    <source>
        <dbReference type="ARBA" id="ARBA00022679"/>
    </source>
</evidence>
<dbReference type="InterPro" id="IPR036043">
    <property type="entry name" value="Phosphoglycerate_kinase_sf"/>
</dbReference>
<evidence type="ECO:0000256" key="12">
    <source>
        <dbReference type="HAMAP-Rule" id="MF_00145"/>
    </source>
</evidence>
<dbReference type="PIRSF" id="PIRSF000724">
    <property type="entry name" value="Pgk"/>
    <property type="match status" value="1"/>
</dbReference>
<keyword evidence="9 12" id="KW-0418">Kinase</keyword>
<dbReference type="RefSeq" id="WP_281796413.1">
    <property type="nucleotide sequence ID" value="NZ_BSDR01000001.1"/>
</dbReference>
<comment type="subcellular location">
    <subcellularLocation>
        <location evidence="12">Cytoplasm</location>
    </subcellularLocation>
</comment>
<dbReference type="GO" id="GO:0006096">
    <property type="term" value="P:glycolytic process"/>
    <property type="evidence" value="ECO:0007669"/>
    <property type="project" value="UniProtKB-UniRule"/>
</dbReference>
<feature type="binding site" evidence="12">
    <location>
        <position position="150"/>
    </location>
    <ligand>
        <name>substrate</name>
    </ligand>
</feature>
<keyword evidence="11 12" id="KW-0324">Glycolysis</keyword>
<evidence type="ECO:0000313" key="16">
    <source>
        <dbReference type="EMBL" id="GLI36186.1"/>
    </source>
</evidence>
<dbReference type="EMBL" id="BSDR01000001">
    <property type="protein sequence ID" value="GLI36186.1"/>
    <property type="molecule type" value="Genomic_DNA"/>
</dbReference>
<evidence type="ECO:0000256" key="6">
    <source>
        <dbReference type="ARBA" id="ARBA00016471"/>
    </source>
</evidence>
<feature type="binding site" evidence="12 14">
    <location>
        <begin position="349"/>
        <end position="352"/>
    </location>
    <ligand>
        <name>ATP</name>
        <dbReference type="ChEBI" id="CHEBI:30616"/>
    </ligand>
</feature>
<keyword evidence="12" id="KW-0963">Cytoplasm</keyword>
<evidence type="ECO:0000256" key="1">
    <source>
        <dbReference type="ARBA" id="ARBA00000642"/>
    </source>
</evidence>
<comment type="caution">
    <text evidence="16">The sequence shown here is derived from an EMBL/GenBank/DDBJ whole genome shotgun (WGS) entry which is preliminary data.</text>
</comment>
<dbReference type="FunFam" id="3.40.50.1260:FF:000003">
    <property type="entry name" value="Phosphoglycerate kinase"/>
    <property type="match status" value="1"/>
</dbReference>
<dbReference type="GO" id="GO:0006094">
    <property type="term" value="P:gluconeogenesis"/>
    <property type="evidence" value="ECO:0007669"/>
    <property type="project" value="TreeGrafter"/>
</dbReference>
<reference evidence="16" key="1">
    <citation type="submission" date="2022-12" db="EMBL/GenBank/DDBJ databases">
        <title>Reference genome sequencing for broad-spectrum identification of bacterial and archaeal isolates by mass spectrometry.</title>
        <authorList>
            <person name="Sekiguchi Y."/>
            <person name="Tourlousse D.M."/>
        </authorList>
    </citation>
    <scope>NUCLEOTIDE SEQUENCE</scope>
    <source>
        <strain evidence="16">ASRB1</strain>
    </source>
</reference>
<dbReference type="AlphaFoldDB" id="A0A9W6FWH4"/>
<evidence type="ECO:0000256" key="3">
    <source>
        <dbReference type="ARBA" id="ARBA00008982"/>
    </source>
</evidence>
<evidence type="ECO:0000256" key="11">
    <source>
        <dbReference type="ARBA" id="ARBA00023152"/>
    </source>
</evidence>
<evidence type="ECO:0000256" key="13">
    <source>
        <dbReference type="PIRSR" id="PIRSR000724-1"/>
    </source>
</evidence>
<dbReference type="FunFam" id="3.40.50.1260:FF:000006">
    <property type="entry name" value="Phosphoglycerate kinase"/>
    <property type="match status" value="1"/>
</dbReference>
<comment type="caution">
    <text evidence="12">Lacks conserved residue(s) required for the propagation of feature annotation.</text>
</comment>
<keyword evidence="17" id="KW-1185">Reference proteome</keyword>
<evidence type="ECO:0000256" key="10">
    <source>
        <dbReference type="ARBA" id="ARBA00022840"/>
    </source>
</evidence>
<dbReference type="HAMAP" id="MF_00145">
    <property type="entry name" value="Phosphoglyc_kinase"/>
    <property type="match status" value="1"/>
</dbReference>
<feature type="binding site" evidence="12">
    <location>
        <position position="35"/>
    </location>
    <ligand>
        <name>substrate</name>
    </ligand>
</feature>
<dbReference type="PANTHER" id="PTHR11406:SF23">
    <property type="entry name" value="PHOSPHOGLYCERATE KINASE 1, CHLOROPLASTIC-RELATED"/>
    <property type="match status" value="1"/>
</dbReference>
<comment type="subunit">
    <text evidence="4 12">Monomer.</text>
</comment>
<evidence type="ECO:0000256" key="15">
    <source>
        <dbReference type="RuleBase" id="RU000532"/>
    </source>
</evidence>
<dbReference type="Gene3D" id="3.40.50.1260">
    <property type="entry name" value="Phosphoglycerate kinase, N-terminal domain"/>
    <property type="match status" value="2"/>
</dbReference>
<evidence type="ECO:0000256" key="4">
    <source>
        <dbReference type="ARBA" id="ARBA00011245"/>
    </source>
</evidence>
<name>A0A9W6FWH4_9BACT</name>
<dbReference type="Proteomes" id="UP001144372">
    <property type="component" value="Unassembled WGS sequence"/>
</dbReference>
<proteinExistence type="inferred from homology"/>
<comment type="catalytic activity">
    <reaction evidence="1 12 15">
        <text>(2R)-3-phosphoglycerate + ATP = (2R)-3-phospho-glyceroyl phosphate + ADP</text>
        <dbReference type="Rhea" id="RHEA:14801"/>
        <dbReference type="ChEBI" id="CHEBI:30616"/>
        <dbReference type="ChEBI" id="CHEBI:57604"/>
        <dbReference type="ChEBI" id="CHEBI:58272"/>
        <dbReference type="ChEBI" id="CHEBI:456216"/>
        <dbReference type="EC" id="2.7.2.3"/>
    </reaction>
</comment>
<dbReference type="PANTHER" id="PTHR11406">
    <property type="entry name" value="PHOSPHOGLYCERATE KINASE"/>
    <property type="match status" value="1"/>
</dbReference>
<evidence type="ECO:0000256" key="14">
    <source>
        <dbReference type="PIRSR" id="PIRSR000724-2"/>
    </source>
</evidence>
<feature type="binding site" evidence="12 13">
    <location>
        <begin position="58"/>
        <end position="61"/>
    </location>
    <ligand>
        <name>substrate</name>
    </ligand>
</feature>
<feature type="binding site" evidence="13">
    <location>
        <position position="35"/>
    </location>
    <ligand>
        <name>(2R)-3-phosphoglycerate</name>
        <dbReference type="ChEBI" id="CHEBI:58272"/>
    </ligand>
</feature>
<feature type="binding site" evidence="12 14">
    <location>
        <position position="323"/>
    </location>
    <ligand>
        <name>ATP</name>
        <dbReference type="ChEBI" id="CHEBI:30616"/>
    </ligand>
</feature>
<dbReference type="Pfam" id="PF00162">
    <property type="entry name" value="PGK"/>
    <property type="match status" value="1"/>
</dbReference>
<evidence type="ECO:0000313" key="17">
    <source>
        <dbReference type="Proteomes" id="UP001144372"/>
    </source>
</evidence>
<feature type="binding site" evidence="12 13">
    <location>
        <begin position="19"/>
        <end position="21"/>
    </location>
    <ligand>
        <name>substrate</name>
    </ligand>
</feature>
<comment type="similarity">
    <text evidence="3 12 15">Belongs to the phosphoglycerate kinase family.</text>
</comment>
<dbReference type="GO" id="GO:0004618">
    <property type="term" value="F:phosphoglycerate kinase activity"/>
    <property type="evidence" value="ECO:0007669"/>
    <property type="project" value="UniProtKB-UniRule"/>
</dbReference>
<dbReference type="GO" id="GO:0005524">
    <property type="term" value="F:ATP binding"/>
    <property type="evidence" value="ECO:0007669"/>
    <property type="project" value="UniProtKB-KW"/>
</dbReference>
<evidence type="ECO:0000256" key="2">
    <source>
        <dbReference type="ARBA" id="ARBA00004838"/>
    </source>
</evidence>
<comment type="pathway">
    <text evidence="2 12">Carbohydrate degradation; glycolysis; pyruvate from D-glyceraldehyde 3-phosphate: step 2/5.</text>
</comment>
<feature type="binding site" evidence="13">
    <location>
        <position position="117"/>
    </location>
    <ligand>
        <name>(2R)-3-phosphoglycerate</name>
        <dbReference type="ChEBI" id="CHEBI:58272"/>
    </ligand>
</feature>
<evidence type="ECO:0000256" key="8">
    <source>
        <dbReference type="ARBA" id="ARBA00022741"/>
    </source>
</evidence>
<feature type="binding site" evidence="12">
    <location>
        <position position="117"/>
    </location>
    <ligand>
        <name>substrate</name>
    </ligand>
</feature>
<keyword evidence="8 12" id="KW-0547">Nucleotide-binding</keyword>
<dbReference type="InterPro" id="IPR015824">
    <property type="entry name" value="Phosphoglycerate_kinase_N"/>
</dbReference>
<evidence type="ECO:0000256" key="5">
    <source>
        <dbReference type="ARBA" id="ARBA00013061"/>
    </source>
</evidence>
<dbReference type="InterPro" id="IPR015911">
    <property type="entry name" value="Phosphoglycerate_kinase_CS"/>
</dbReference>
<accession>A0A9W6FWH4</accession>
<dbReference type="PROSITE" id="PS00111">
    <property type="entry name" value="PGLYCERATE_KINASE"/>
    <property type="match status" value="1"/>
</dbReference>
<dbReference type="GO" id="GO:0043531">
    <property type="term" value="F:ADP binding"/>
    <property type="evidence" value="ECO:0007669"/>
    <property type="project" value="TreeGrafter"/>
</dbReference>
<dbReference type="PRINTS" id="PR00477">
    <property type="entry name" value="PHGLYCKINASE"/>
</dbReference>
<dbReference type="InterPro" id="IPR001576">
    <property type="entry name" value="Phosphoglycerate_kinase"/>
</dbReference>
<keyword evidence="10 12" id="KW-0067">ATP-binding</keyword>
<gene>
    <name evidence="12 16" type="primary">pgk</name>
    <name evidence="16" type="ORF">DAMNIGENAA_36190</name>
</gene>
<keyword evidence="7 12" id="KW-0808">Transferase</keyword>
<dbReference type="EC" id="2.7.2.3" evidence="5 12"/>
<dbReference type="CDD" id="cd00318">
    <property type="entry name" value="Phosphoglycerate_kinase"/>
    <property type="match status" value="1"/>
</dbReference>
<organism evidence="16 17">
    <name type="scientific">Desulforhabdus amnigena</name>
    <dbReference type="NCBI Taxonomy" id="40218"/>
    <lineage>
        <taxon>Bacteria</taxon>
        <taxon>Pseudomonadati</taxon>
        <taxon>Thermodesulfobacteriota</taxon>
        <taxon>Syntrophobacteria</taxon>
        <taxon>Syntrophobacterales</taxon>
        <taxon>Syntrophobacteraceae</taxon>
        <taxon>Desulforhabdus</taxon>
    </lineage>
</organism>
<protein>
    <recommendedName>
        <fullName evidence="6 12">Phosphoglycerate kinase</fullName>
        <ecNumber evidence="5 12">2.7.2.3</ecNumber>
    </recommendedName>
</protein>
<feature type="binding site" evidence="13">
    <location>
        <position position="150"/>
    </location>
    <ligand>
        <name>(2R)-3-phosphoglycerate</name>
        <dbReference type="ChEBI" id="CHEBI:58272"/>
    </ligand>
</feature>